<feature type="region of interest" description="Disordered" evidence="1">
    <location>
        <begin position="1"/>
        <end position="20"/>
    </location>
</feature>
<name>A0ABX7RLU8_9ACTN</name>
<gene>
    <name evidence="2" type="ORF">J3S04_30445</name>
</gene>
<evidence type="ECO:0000256" key="1">
    <source>
        <dbReference type="SAM" id="MobiDB-lite"/>
    </source>
</evidence>
<sequence>MGLPERSDESSRQSDGERPGRRLFLSRALGTTAGLVEVAAAGAVTGGVTSAYAAPVSGQGPTRQQGQRNWRFCNKCFGMFYYGYPQNGVCPAGGAHYMAGYDFDIPYNVGETPNAQANWRFCDRCYGMFFFGYPSGGWCPVGGSHHAAGFNFVLPHEVVETPNAQAYWRFCTNCYGLFFWGYPSKGRCPAGNEHNAAGFNFVIPHW</sequence>
<reference evidence="2 3" key="1">
    <citation type="submission" date="2021-03" db="EMBL/GenBank/DDBJ databases">
        <title>Streptomyces strains.</title>
        <authorList>
            <person name="Lund M.B."/>
            <person name="Toerring T."/>
        </authorList>
    </citation>
    <scope>NUCLEOTIDE SEQUENCE [LARGE SCALE GENOMIC DNA]</scope>
    <source>
        <strain evidence="2 3">KCC S-1010</strain>
    </source>
</reference>
<evidence type="ECO:0000313" key="2">
    <source>
        <dbReference type="EMBL" id="QSY49234.1"/>
    </source>
</evidence>
<protein>
    <submittedName>
        <fullName evidence="2">Uncharacterized protein</fullName>
    </submittedName>
</protein>
<accession>A0ABX7RLU8</accession>
<evidence type="ECO:0000313" key="3">
    <source>
        <dbReference type="Proteomes" id="UP000671836"/>
    </source>
</evidence>
<dbReference type="RefSeq" id="WP_086567162.1">
    <property type="nucleotide sequence ID" value="NZ_CP071595.1"/>
</dbReference>
<organism evidence="2 3">
    <name type="scientific">Streptomyces griseocarneus</name>
    <dbReference type="NCBI Taxonomy" id="51201"/>
    <lineage>
        <taxon>Bacteria</taxon>
        <taxon>Bacillati</taxon>
        <taxon>Actinomycetota</taxon>
        <taxon>Actinomycetes</taxon>
        <taxon>Kitasatosporales</taxon>
        <taxon>Streptomycetaceae</taxon>
        <taxon>Streptomyces</taxon>
    </lineage>
</organism>
<keyword evidence="3" id="KW-1185">Reference proteome</keyword>
<proteinExistence type="predicted"/>
<dbReference type="EMBL" id="CP071595">
    <property type="protein sequence ID" value="QSY49234.1"/>
    <property type="molecule type" value="Genomic_DNA"/>
</dbReference>
<dbReference type="Proteomes" id="UP000671836">
    <property type="component" value="Chromosome"/>
</dbReference>